<feature type="disulfide bond" evidence="5">
    <location>
        <begin position="451"/>
        <end position="461"/>
    </location>
</feature>
<keyword evidence="1" id="KW-0732">Signal</keyword>
<feature type="domain" description="SRCR" evidence="8">
    <location>
        <begin position="382"/>
        <end position="482"/>
    </location>
</feature>
<protein>
    <submittedName>
        <fullName evidence="9">Scavenger receptor cysteine rich family member with 4 domains</fullName>
    </submittedName>
</protein>
<sequence>MALGGAKGLLAITTNPAVCMFQGQPPLDTRLQEDCGAAMRLGPCPASWHGTGRPDIRVLPLSPMPAVLFLLLLLLLLLLGPTGTTSESALSPFPEIRLANGPSRCQGRVEILYNGSWGTVCDDDWDIVDANVVCRQLGCGHAVALPAAMTFGQGSGPIFLDNVDCKGREAALSECWSHGWGIHNCYHYEDVAVVCNEFSPTQASEGPTSRTLTASVQDGESDGSIRLVSGTDTCQGRVEIFYRGNWGTVCDDDWGLSDASVVCKQVGCGQALDYKSNAYFGYGTGRILLDNVNCDGSEPFLSACYSLGWGIHNCGHHEDAGVICTGLDTSTITSFATSVALDYEETLTATATAVTDGGDQPSQATEVVTTALFTVEQESGGLRLANGNGSCRGRVEVRHRGTWGTVCDDDWDFPDAQVVCRQLGCGAALAATVLGSFGYGSGPVLLDNVGCGGGEARLADCFHLGWGQHNCGHHEDAGVICRGADDAGDHYQEATATTTTSAPTHPKDGSLRLVNGSHRLRGPRGGVRRQQLGDGVRRPVGPERCPGGVPAAGLRVRRGSLGGGTLRPGHRLHLPR</sequence>
<evidence type="ECO:0000313" key="10">
    <source>
        <dbReference type="Proteomes" id="UP000694541"/>
    </source>
</evidence>
<feature type="disulfide bond" evidence="5">
    <location>
        <begin position="420"/>
        <end position="481"/>
    </location>
</feature>
<evidence type="ECO:0000256" key="2">
    <source>
        <dbReference type="ARBA" id="ARBA00022737"/>
    </source>
</evidence>
<feature type="disulfide bond" evidence="5">
    <location>
        <begin position="165"/>
        <end position="175"/>
    </location>
</feature>
<evidence type="ECO:0000256" key="3">
    <source>
        <dbReference type="ARBA" id="ARBA00023157"/>
    </source>
</evidence>
<keyword evidence="4" id="KW-0325">Glycoprotein</keyword>
<dbReference type="PRINTS" id="PR00258">
    <property type="entry name" value="SPERACTRCPTR"/>
</dbReference>
<feature type="disulfide bond" evidence="5">
    <location>
        <begin position="263"/>
        <end position="324"/>
    </location>
</feature>
<dbReference type="PROSITE" id="PS50287">
    <property type="entry name" value="SRCR_2"/>
    <property type="match status" value="3"/>
</dbReference>
<evidence type="ECO:0000256" key="4">
    <source>
        <dbReference type="ARBA" id="ARBA00023180"/>
    </source>
</evidence>
<feature type="disulfide bond" evidence="5">
    <location>
        <begin position="134"/>
        <end position="195"/>
    </location>
</feature>
<feature type="region of interest" description="Disordered" evidence="6">
    <location>
        <begin position="515"/>
        <end position="550"/>
    </location>
</feature>
<dbReference type="PROSITE" id="PS00420">
    <property type="entry name" value="SRCR_1"/>
    <property type="match status" value="3"/>
</dbReference>
<dbReference type="Ensembl" id="ENSANIT00000020436.1">
    <property type="protein sequence ID" value="ENSANIP00000019770.1"/>
    <property type="gene ID" value="ENSANIG00000013497.1"/>
</dbReference>
<organism evidence="9 10">
    <name type="scientific">Accipiter nisus</name>
    <name type="common">Eurasian sparrowhawk</name>
    <dbReference type="NCBI Taxonomy" id="211598"/>
    <lineage>
        <taxon>Eukaryota</taxon>
        <taxon>Metazoa</taxon>
        <taxon>Chordata</taxon>
        <taxon>Craniata</taxon>
        <taxon>Vertebrata</taxon>
        <taxon>Euteleostomi</taxon>
        <taxon>Archelosauria</taxon>
        <taxon>Archosauria</taxon>
        <taxon>Dinosauria</taxon>
        <taxon>Saurischia</taxon>
        <taxon>Theropoda</taxon>
        <taxon>Coelurosauria</taxon>
        <taxon>Aves</taxon>
        <taxon>Neognathae</taxon>
        <taxon>Neoaves</taxon>
        <taxon>Telluraves</taxon>
        <taxon>Accipitrimorphae</taxon>
        <taxon>Accipitriformes</taxon>
        <taxon>Accipitridae</taxon>
        <taxon>Accipitrinae</taxon>
        <taxon>Accipiter</taxon>
    </lineage>
</organism>
<evidence type="ECO:0000256" key="6">
    <source>
        <dbReference type="SAM" id="MobiDB-lite"/>
    </source>
</evidence>
<keyword evidence="2" id="KW-0677">Repeat</keyword>
<evidence type="ECO:0000256" key="7">
    <source>
        <dbReference type="SAM" id="Phobius"/>
    </source>
</evidence>
<dbReference type="FunFam" id="3.10.250.10:FF:000001">
    <property type="entry name" value="Lysyl oxidase 4 isoform X1"/>
    <property type="match status" value="2"/>
</dbReference>
<evidence type="ECO:0000256" key="1">
    <source>
        <dbReference type="ARBA" id="ARBA00022729"/>
    </source>
</evidence>
<reference evidence="9" key="2">
    <citation type="submission" date="2025-09" db="UniProtKB">
        <authorList>
            <consortium name="Ensembl"/>
        </authorList>
    </citation>
    <scope>IDENTIFICATION</scope>
</reference>
<dbReference type="PANTHER" id="PTHR48071:SF27">
    <property type="entry name" value="SCAVENGER RECEPTOR CYSTEINE-RICH TYPE 1 PROTEIN M130-LIKE"/>
    <property type="match status" value="1"/>
</dbReference>
<dbReference type="Pfam" id="PF00530">
    <property type="entry name" value="SRCR"/>
    <property type="match status" value="3"/>
</dbReference>
<dbReference type="InterPro" id="IPR001190">
    <property type="entry name" value="SRCR"/>
</dbReference>
<evidence type="ECO:0000313" key="9">
    <source>
        <dbReference type="Ensembl" id="ENSANIP00000019770.1"/>
    </source>
</evidence>
<feature type="transmembrane region" description="Helical" evidence="7">
    <location>
        <begin position="58"/>
        <end position="79"/>
    </location>
</feature>
<dbReference type="GO" id="GO:0031638">
    <property type="term" value="P:zymogen activation"/>
    <property type="evidence" value="ECO:0007669"/>
    <property type="project" value="TreeGrafter"/>
</dbReference>
<proteinExistence type="predicted"/>
<feature type="domain" description="SRCR" evidence="8">
    <location>
        <begin position="225"/>
        <end position="325"/>
    </location>
</feature>
<dbReference type="GO" id="GO:0004252">
    <property type="term" value="F:serine-type endopeptidase activity"/>
    <property type="evidence" value="ECO:0007669"/>
    <property type="project" value="TreeGrafter"/>
</dbReference>
<keyword evidence="3 5" id="KW-1015">Disulfide bond</keyword>
<keyword evidence="10" id="KW-1185">Reference proteome</keyword>
<accession>A0A8B9NJ79</accession>
<keyword evidence="7" id="KW-0812">Transmembrane</keyword>
<feature type="disulfide bond" evidence="5">
    <location>
        <begin position="250"/>
        <end position="314"/>
    </location>
</feature>
<dbReference type="InterPro" id="IPR036772">
    <property type="entry name" value="SRCR-like_dom_sf"/>
</dbReference>
<dbReference type="SMART" id="SM00202">
    <property type="entry name" value="SR"/>
    <property type="match status" value="3"/>
</dbReference>
<dbReference type="PANTHER" id="PTHR48071">
    <property type="entry name" value="SRCR DOMAIN-CONTAINING PROTEIN"/>
    <property type="match status" value="1"/>
</dbReference>
<name>A0A8B9NJ79_9AVES</name>
<reference evidence="9" key="1">
    <citation type="submission" date="2025-08" db="UniProtKB">
        <authorList>
            <consortium name="Ensembl"/>
        </authorList>
    </citation>
    <scope>IDENTIFICATION</scope>
</reference>
<feature type="disulfide bond" evidence="5">
    <location>
        <begin position="407"/>
        <end position="471"/>
    </location>
</feature>
<dbReference type="Gene3D" id="3.10.250.10">
    <property type="entry name" value="SRCR-like domain"/>
    <property type="match status" value="3"/>
</dbReference>
<dbReference type="SUPFAM" id="SSF56487">
    <property type="entry name" value="SRCR-like"/>
    <property type="match status" value="3"/>
</dbReference>
<feature type="disulfide bond" evidence="5">
    <location>
        <begin position="294"/>
        <end position="304"/>
    </location>
</feature>
<keyword evidence="7" id="KW-0472">Membrane</keyword>
<dbReference type="AlphaFoldDB" id="A0A8B9NJ79"/>
<feature type="disulfide bond" evidence="5">
    <location>
        <begin position="121"/>
        <end position="185"/>
    </location>
</feature>
<evidence type="ECO:0000256" key="5">
    <source>
        <dbReference type="PROSITE-ProRule" id="PRU00196"/>
    </source>
</evidence>
<dbReference type="Proteomes" id="UP000694541">
    <property type="component" value="Unplaced"/>
</dbReference>
<feature type="domain" description="SRCR" evidence="8">
    <location>
        <begin position="96"/>
        <end position="196"/>
    </location>
</feature>
<dbReference type="FunFam" id="3.10.250.10:FF:000006">
    <property type="entry name" value="neurotrypsin isoform X2"/>
    <property type="match status" value="1"/>
</dbReference>
<keyword evidence="7" id="KW-1133">Transmembrane helix</keyword>
<dbReference type="GO" id="GO:0005886">
    <property type="term" value="C:plasma membrane"/>
    <property type="evidence" value="ECO:0007669"/>
    <property type="project" value="TreeGrafter"/>
</dbReference>
<evidence type="ECO:0000259" key="8">
    <source>
        <dbReference type="PROSITE" id="PS50287"/>
    </source>
</evidence>